<feature type="compositionally biased region" description="Polar residues" evidence="1">
    <location>
        <begin position="18"/>
        <end position="37"/>
    </location>
</feature>
<evidence type="ECO:0000313" key="2">
    <source>
        <dbReference type="EMBL" id="KAF1969808.1"/>
    </source>
</evidence>
<proteinExistence type="predicted"/>
<name>A0A6A5UYV4_9PLEO</name>
<sequence>MHYAFPFLVFVRISRHPSNSFVNPSTPRHTGPRQSAPSRRPSFPLQPLCRTEVSPGESQNSTGGTKGPSYKPKATLKYTSHVSKAIKTRRITHVNTSLNPHKALKLYINQTLQNSSQAATNCPSPPPILLPCSP</sequence>
<dbReference type="Proteomes" id="UP000800036">
    <property type="component" value="Unassembled WGS sequence"/>
</dbReference>
<organism evidence="2 3">
    <name type="scientific">Bimuria novae-zelandiae CBS 107.79</name>
    <dbReference type="NCBI Taxonomy" id="1447943"/>
    <lineage>
        <taxon>Eukaryota</taxon>
        <taxon>Fungi</taxon>
        <taxon>Dikarya</taxon>
        <taxon>Ascomycota</taxon>
        <taxon>Pezizomycotina</taxon>
        <taxon>Dothideomycetes</taxon>
        <taxon>Pleosporomycetidae</taxon>
        <taxon>Pleosporales</taxon>
        <taxon>Massarineae</taxon>
        <taxon>Didymosphaeriaceae</taxon>
        <taxon>Bimuria</taxon>
    </lineage>
</organism>
<protein>
    <submittedName>
        <fullName evidence="2">Uncharacterized protein</fullName>
    </submittedName>
</protein>
<accession>A0A6A5UYV4</accession>
<evidence type="ECO:0000313" key="3">
    <source>
        <dbReference type="Proteomes" id="UP000800036"/>
    </source>
</evidence>
<dbReference type="AlphaFoldDB" id="A0A6A5UYV4"/>
<evidence type="ECO:0000256" key="1">
    <source>
        <dbReference type="SAM" id="MobiDB-lite"/>
    </source>
</evidence>
<gene>
    <name evidence="2" type="ORF">BU23DRAFT_234219</name>
</gene>
<dbReference type="EMBL" id="ML976706">
    <property type="protein sequence ID" value="KAF1969808.1"/>
    <property type="molecule type" value="Genomic_DNA"/>
</dbReference>
<feature type="region of interest" description="Disordered" evidence="1">
    <location>
        <begin position="18"/>
        <end position="74"/>
    </location>
</feature>
<keyword evidence="3" id="KW-1185">Reference proteome</keyword>
<reference evidence="2" key="1">
    <citation type="journal article" date="2020" name="Stud. Mycol.">
        <title>101 Dothideomycetes genomes: a test case for predicting lifestyles and emergence of pathogens.</title>
        <authorList>
            <person name="Haridas S."/>
            <person name="Albert R."/>
            <person name="Binder M."/>
            <person name="Bloem J."/>
            <person name="Labutti K."/>
            <person name="Salamov A."/>
            <person name="Andreopoulos B."/>
            <person name="Baker S."/>
            <person name="Barry K."/>
            <person name="Bills G."/>
            <person name="Bluhm B."/>
            <person name="Cannon C."/>
            <person name="Castanera R."/>
            <person name="Culley D."/>
            <person name="Daum C."/>
            <person name="Ezra D."/>
            <person name="Gonzalez J."/>
            <person name="Henrissat B."/>
            <person name="Kuo A."/>
            <person name="Liang C."/>
            <person name="Lipzen A."/>
            <person name="Lutzoni F."/>
            <person name="Magnuson J."/>
            <person name="Mondo S."/>
            <person name="Nolan M."/>
            <person name="Ohm R."/>
            <person name="Pangilinan J."/>
            <person name="Park H.-J."/>
            <person name="Ramirez L."/>
            <person name="Alfaro M."/>
            <person name="Sun H."/>
            <person name="Tritt A."/>
            <person name="Yoshinaga Y."/>
            <person name="Zwiers L.-H."/>
            <person name="Turgeon B."/>
            <person name="Goodwin S."/>
            <person name="Spatafora J."/>
            <person name="Crous P."/>
            <person name="Grigoriev I."/>
        </authorList>
    </citation>
    <scope>NUCLEOTIDE SEQUENCE</scope>
    <source>
        <strain evidence="2">CBS 107.79</strain>
    </source>
</reference>